<gene>
    <name evidence="1" type="ORF">AMJ83_06565</name>
</gene>
<reference evidence="1 2" key="1">
    <citation type="journal article" date="2015" name="Microbiome">
        <title>Genomic resolution of linkages in carbon, nitrogen, and sulfur cycling among widespread estuary sediment bacteria.</title>
        <authorList>
            <person name="Baker B.J."/>
            <person name="Lazar C.S."/>
            <person name="Teske A.P."/>
            <person name="Dick G.J."/>
        </authorList>
    </citation>
    <scope>NUCLEOTIDE SEQUENCE [LARGE SCALE GENOMIC DNA]</scope>
    <source>
        <strain evidence="1">SM23_42</strain>
    </source>
</reference>
<organism evidence="1 2">
    <name type="scientific">candidate division WOR_3 bacterium SM23_42</name>
    <dbReference type="NCBI Taxonomy" id="1703779"/>
    <lineage>
        <taxon>Bacteria</taxon>
        <taxon>Bacteria division WOR-3</taxon>
    </lineage>
</organism>
<evidence type="ECO:0008006" key="3">
    <source>
        <dbReference type="Google" id="ProtNLM"/>
    </source>
</evidence>
<proteinExistence type="predicted"/>
<dbReference type="Pfam" id="PF13483">
    <property type="entry name" value="Lactamase_B_3"/>
    <property type="match status" value="1"/>
</dbReference>
<dbReference type="PANTHER" id="PTHR42967:SF1">
    <property type="entry name" value="MBL FOLD METALLO-HYDROLASE"/>
    <property type="match status" value="1"/>
</dbReference>
<sequence length="215" mass="23630">MKIRFLGHSSFLITSEKGVKIITDPYKAGCFGGGIKYAPINEEADIVTISHEHDDHNSTEISGNPTFVRGVGAKQLKGIEINGFEVFHDECGGAERGKNTVFKMNIDGVSVVHLGDIGHQLSDEEIQRIGKVDILFIPVGGYFTIDATTAESIAAKLMPRIIVPMHFKTKGCGFPIAPVDDYIKNKEVKTCDGEFEITKENLPEKMMTYVLNPTK</sequence>
<evidence type="ECO:0000313" key="2">
    <source>
        <dbReference type="Proteomes" id="UP000051373"/>
    </source>
</evidence>
<accession>A0A0S8FVD3</accession>
<dbReference type="SUPFAM" id="SSF56281">
    <property type="entry name" value="Metallo-hydrolase/oxidoreductase"/>
    <property type="match status" value="1"/>
</dbReference>
<dbReference type="STRING" id="1703779.AMJ83_06565"/>
<evidence type="ECO:0000313" key="1">
    <source>
        <dbReference type="EMBL" id="KPK63564.1"/>
    </source>
</evidence>
<dbReference type="PANTHER" id="PTHR42967">
    <property type="entry name" value="METAL DEPENDENT HYDROLASE"/>
    <property type="match status" value="1"/>
</dbReference>
<protein>
    <recommendedName>
        <fullName evidence="3">MBL fold metallo-hydrolase</fullName>
    </recommendedName>
</protein>
<dbReference type="AlphaFoldDB" id="A0A0S8FVD3"/>
<dbReference type="EMBL" id="LJUJ01000011">
    <property type="protein sequence ID" value="KPK63564.1"/>
    <property type="molecule type" value="Genomic_DNA"/>
</dbReference>
<dbReference type="Gene3D" id="3.60.15.10">
    <property type="entry name" value="Ribonuclease Z/Hydroxyacylglutathione hydrolase-like"/>
    <property type="match status" value="1"/>
</dbReference>
<name>A0A0S8FVD3_UNCW3</name>
<dbReference type="Proteomes" id="UP000051373">
    <property type="component" value="Unassembled WGS sequence"/>
</dbReference>
<dbReference type="InterPro" id="IPR036866">
    <property type="entry name" value="RibonucZ/Hydroxyglut_hydro"/>
</dbReference>
<comment type="caution">
    <text evidence="1">The sequence shown here is derived from an EMBL/GenBank/DDBJ whole genome shotgun (WGS) entry which is preliminary data.</text>
</comment>